<dbReference type="SMART" id="SM00448">
    <property type="entry name" value="REC"/>
    <property type="match status" value="1"/>
</dbReference>
<dbReference type="PROSITE" id="PS01124">
    <property type="entry name" value="HTH_ARAC_FAMILY_2"/>
    <property type="match status" value="1"/>
</dbReference>
<dbReference type="PANTHER" id="PTHR43280:SF10">
    <property type="entry name" value="REGULATORY PROTEIN POCR"/>
    <property type="match status" value="1"/>
</dbReference>
<evidence type="ECO:0000256" key="4">
    <source>
        <dbReference type="PROSITE-ProRule" id="PRU00169"/>
    </source>
</evidence>
<proteinExistence type="predicted"/>
<organism evidence="7 8">
    <name type="scientific">Paenibacillus montanisoli</name>
    <dbReference type="NCBI Taxonomy" id="2081970"/>
    <lineage>
        <taxon>Bacteria</taxon>
        <taxon>Bacillati</taxon>
        <taxon>Bacillota</taxon>
        <taxon>Bacilli</taxon>
        <taxon>Bacillales</taxon>
        <taxon>Paenibacillaceae</taxon>
        <taxon>Paenibacillus</taxon>
    </lineage>
</organism>
<dbReference type="Proteomes" id="UP000249260">
    <property type="component" value="Unassembled WGS sequence"/>
</dbReference>
<feature type="domain" description="Response regulatory" evidence="6">
    <location>
        <begin position="3"/>
        <end position="120"/>
    </location>
</feature>
<evidence type="ECO:0000259" key="5">
    <source>
        <dbReference type="PROSITE" id="PS01124"/>
    </source>
</evidence>
<dbReference type="PROSITE" id="PS00041">
    <property type="entry name" value="HTH_ARAC_FAMILY_1"/>
    <property type="match status" value="1"/>
</dbReference>
<dbReference type="GO" id="GO:0000160">
    <property type="term" value="P:phosphorelay signal transduction system"/>
    <property type="evidence" value="ECO:0007669"/>
    <property type="project" value="InterPro"/>
</dbReference>
<dbReference type="InterPro" id="IPR018060">
    <property type="entry name" value="HTH_AraC"/>
</dbReference>
<keyword evidence="2 7" id="KW-0238">DNA-binding</keyword>
<name>A0A328TZ21_9BACL</name>
<keyword evidence="3" id="KW-0804">Transcription</keyword>
<evidence type="ECO:0000256" key="1">
    <source>
        <dbReference type="ARBA" id="ARBA00023015"/>
    </source>
</evidence>
<dbReference type="InterPro" id="IPR011006">
    <property type="entry name" value="CheY-like_superfamily"/>
</dbReference>
<dbReference type="Gene3D" id="3.40.50.2300">
    <property type="match status" value="1"/>
</dbReference>
<dbReference type="SUPFAM" id="SSF46689">
    <property type="entry name" value="Homeodomain-like"/>
    <property type="match status" value="2"/>
</dbReference>
<dbReference type="SMART" id="SM00342">
    <property type="entry name" value="HTH_ARAC"/>
    <property type="match status" value="1"/>
</dbReference>
<accession>A0A328TZ21</accession>
<dbReference type="AlphaFoldDB" id="A0A328TZ21"/>
<reference evidence="7 8" key="1">
    <citation type="submission" date="2018-06" db="EMBL/GenBank/DDBJ databases">
        <title>Paenibacillus montanisoli sp. nov., isolated from mountain area soil.</title>
        <authorList>
            <person name="Wu M."/>
        </authorList>
    </citation>
    <scope>NUCLEOTIDE SEQUENCE [LARGE SCALE GENOMIC DNA]</scope>
    <source>
        <strain evidence="7 8">RA17</strain>
    </source>
</reference>
<dbReference type="GO" id="GO:0003700">
    <property type="term" value="F:DNA-binding transcription factor activity"/>
    <property type="evidence" value="ECO:0007669"/>
    <property type="project" value="InterPro"/>
</dbReference>
<dbReference type="Pfam" id="PF12833">
    <property type="entry name" value="HTH_18"/>
    <property type="match status" value="1"/>
</dbReference>
<dbReference type="PANTHER" id="PTHR43280">
    <property type="entry name" value="ARAC-FAMILY TRANSCRIPTIONAL REGULATOR"/>
    <property type="match status" value="1"/>
</dbReference>
<evidence type="ECO:0000259" key="6">
    <source>
        <dbReference type="PROSITE" id="PS50110"/>
    </source>
</evidence>
<evidence type="ECO:0000313" key="7">
    <source>
        <dbReference type="EMBL" id="RAP74763.1"/>
    </source>
</evidence>
<dbReference type="Pfam" id="PF00072">
    <property type="entry name" value="Response_reg"/>
    <property type="match status" value="1"/>
</dbReference>
<comment type="caution">
    <text evidence="7">The sequence shown here is derived from an EMBL/GenBank/DDBJ whole genome shotgun (WGS) entry which is preliminary data.</text>
</comment>
<dbReference type="OrthoDB" id="2543932at2"/>
<dbReference type="InterPro" id="IPR018062">
    <property type="entry name" value="HTH_AraC-typ_CS"/>
</dbReference>
<feature type="domain" description="HTH araC/xylS-type" evidence="5">
    <location>
        <begin position="453"/>
        <end position="551"/>
    </location>
</feature>
<evidence type="ECO:0000313" key="8">
    <source>
        <dbReference type="Proteomes" id="UP000249260"/>
    </source>
</evidence>
<keyword evidence="1" id="KW-0805">Transcription regulation</keyword>
<dbReference type="PROSITE" id="PS50110">
    <property type="entry name" value="RESPONSE_REGULATORY"/>
    <property type="match status" value="1"/>
</dbReference>
<dbReference type="InterPro" id="IPR009057">
    <property type="entry name" value="Homeodomain-like_sf"/>
</dbReference>
<dbReference type="InterPro" id="IPR001789">
    <property type="entry name" value="Sig_transdc_resp-reg_receiver"/>
</dbReference>
<protein>
    <submittedName>
        <fullName evidence="7">DNA-binding response regulator</fullName>
    </submittedName>
</protein>
<evidence type="ECO:0000256" key="2">
    <source>
        <dbReference type="ARBA" id="ARBA00023125"/>
    </source>
</evidence>
<dbReference type="Gene3D" id="1.10.10.60">
    <property type="entry name" value="Homeodomain-like"/>
    <property type="match status" value="2"/>
</dbReference>
<dbReference type="RefSeq" id="WP_112884550.1">
    <property type="nucleotide sequence ID" value="NZ_QLUW01000004.1"/>
</dbReference>
<sequence>MYRLLIVDNEPFIVESVLDLFERRAIPELELLCAYSSAEALRCMQTVKIDIVLTDIRMPGMSGLELHREIMKYWPRCKVIFLTGYNDFDYIHEAIRNGGVDYLLKTEGDEAIVASVQKALTALSEAVAIEEYIAKSKQQMQAITPLLQKELLWELVQGDSSVHGVLSQSFEEVGIELAPSEPVVAMIGRVDDWKEGTRPFDKSLYLFAIQNIAQEYVSAKVQVLSFDFEKKTKLLWLMQPNERTEGLSAAEVTGLRQRCLVFLKGAAEMIQDSCSVLLKLNLSMAIGASFKEWDQLSEQFEHLQQLLNRGLGLGQQQLLIEQTIDIASAEQLEHDQRKQLKKLNLLHTLLENGQKAPFMTEYAGIMKVLTERSAANNSIKTEVYFTLVSIFLSYINRWEIQHEVGSRFNLGKMTILDCHNNWKEVVDYFYRLAEALFEHKQAGKGSQENDVIRMVQRYVQQNLAGDLTLNRIGDVVGHNPSYLSRLYKQVTNEGLSDYIMTARLEKAKELLEENRLKIHEISASVGFLSEQSFYRFFRKALQMTPQEYRESVVTSRNASAK</sequence>
<keyword evidence="4" id="KW-0597">Phosphoprotein</keyword>
<feature type="modified residue" description="4-aspartylphosphate" evidence="4">
    <location>
        <position position="55"/>
    </location>
</feature>
<gene>
    <name evidence="7" type="ORF">DL346_22245</name>
</gene>
<dbReference type="EMBL" id="QLUW01000004">
    <property type="protein sequence ID" value="RAP74763.1"/>
    <property type="molecule type" value="Genomic_DNA"/>
</dbReference>
<keyword evidence="8" id="KW-1185">Reference proteome</keyword>
<dbReference type="SUPFAM" id="SSF52172">
    <property type="entry name" value="CheY-like"/>
    <property type="match status" value="1"/>
</dbReference>
<dbReference type="CDD" id="cd17536">
    <property type="entry name" value="REC_YesN-like"/>
    <property type="match status" value="1"/>
</dbReference>
<evidence type="ECO:0000256" key="3">
    <source>
        <dbReference type="ARBA" id="ARBA00023163"/>
    </source>
</evidence>
<dbReference type="GO" id="GO:0043565">
    <property type="term" value="F:sequence-specific DNA binding"/>
    <property type="evidence" value="ECO:0007669"/>
    <property type="project" value="InterPro"/>
</dbReference>